<dbReference type="EMBL" id="JAQQBS010000002">
    <property type="protein sequence ID" value="KAK0173051.1"/>
    <property type="molecule type" value="Genomic_DNA"/>
</dbReference>
<evidence type="ECO:0000313" key="3">
    <source>
        <dbReference type="Proteomes" id="UP001168990"/>
    </source>
</evidence>
<reference evidence="2" key="1">
    <citation type="journal article" date="2023" name="bioRxiv">
        <title>Scaffold-level genome assemblies of two parasitoid biocontrol wasps reveal the parthenogenesis mechanism and an associated novel virus.</title>
        <authorList>
            <person name="Inwood S."/>
            <person name="Skelly J."/>
            <person name="Guhlin J."/>
            <person name="Harrop T."/>
            <person name="Goldson S."/>
            <person name="Dearden P."/>
        </authorList>
    </citation>
    <scope>NUCLEOTIDE SEQUENCE</scope>
    <source>
        <strain evidence="2">Irish</strain>
        <tissue evidence="2">Whole body</tissue>
    </source>
</reference>
<organism evidence="2 3">
    <name type="scientific">Microctonus aethiopoides</name>
    <dbReference type="NCBI Taxonomy" id="144406"/>
    <lineage>
        <taxon>Eukaryota</taxon>
        <taxon>Metazoa</taxon>
        <taxon>Ecdysozoa</taxon>
        <taxon>Arthropoda</taxon>
        <taxon>Hexapoda</taxon>
        <taxon>Insecta</taxon>
        <taxon>Pterygota</taxon>
        <taxon>Neoptera</taxon>
        <taxon>Endopterygota</taxon>
        <taxon>Hymenoptera</taxon>
        <taxon>Apocrita</taxon>
        <taxon>Ichneumonoidea</taxon>
        <taxon>Braconidae</taxon>
        <taxon>Euphorinae</taxon>
        <taxon>Microctonus</taxon>
    </lineage>
</organism>
<evidence type="ECO:0000313" key="2">
    <source>
        <dbReference type="EMBL" id="KAK0173051.1"/>
    </source>
</evidence>
<dbReference type="Proteomes" id="UP001168990">
    <property type="component" value="Unassembled WGS sequence"/>
</dbReference>
<keyword evidence="3" id="KW-1185">Reference proteome</keyword>
<feature type="signal peptide" evidence="1">
    <location>
        <begin position="1"/>
        <end position="33"/>
    </location>
</feature>
<keyword evidence="1" id="KW-0732">Signal</keyword>
<proteinExistence type="predicted"/>
<dbReference type="AlphaFoldDB" id="A0AA39KTI5"/>
<comment type="caution">
    <text evidence="2">The sequence shown here is derived from an EMBL/GenBank/DDBJ whole genome shotgun (WGS) entry which is preliminary data.</text>
</comment>
<evidence type="ECO:0000256" key="1">
    <source>
        <dbReference type="SAM" id="SignalP"/>
    </source>
</evidence>
<protein>
    <submittedName>
        <fullName evidence="2">Uncharacterized protein</fullName>
    </submittedName>
</protein>
<gene>
    <name evidence="2" type="ORF">PV328_006305</name>
</gene>
<feature type="chain" id="PRO_5041325856" evidence="1">
    <location>
        <begin position="34"/>
        <end position="958"/>
    </location>
</feature>
<reference evidence="2" key="2">
    <citation type="submission" date="2023-03" db="EMBL/GenBank/DDBJ databases">
        <authorList>
            <person name="Inwood S.N."/>
            <person name="Skelly J.G."/>
            <person name="Guhlin J."/>
            <person name="Harrop T.W.R."/>
            <person name="Goldson S.G."/>
            <person name="Dearden P.K."/>
        </authorList>
    </citation>
    <scope>NUCLEOTIDE SEQUENCE</scope>
    <source>
        <strain evidence="2">Irish</strain>
        <tissue evidence="2">Whole body</tissue>
    </source>
</reference>
<name>A0AA39KTI5_9HYME</name>
<sequence>MPRFKCNHCANKNEMHFMEIVLNIVLLQSVVFAQYSNDSLENSNDDAEIAPRIFGFEETTDECTRIASNKKEKIIGITFNLLCRHFGSSARDEIMDLIKIGRKNVPQKQMEEVFTHCLNIMKPKMISCFEIIFDGYDLAGTESPPKCLKKLAIFPEVKLQIFWLKKFPLILEFLDRVIKGYKIFNPARSIAEKYLDQGIIEHWKHISHLDYAKTIIEQWNSLQSLNKDKRLKEALGEPSNILDLCVFSNEWLRNPHNFEENVCLRKIIANLLILEVYLQKENVTLETELIFGRYFLLHLLHIVKSVIRSRSITSARKAMIKEKEPIYETVAALNDLTAANIQCLNDIRRRYDQTGEKLSQLLKAKELQDCLDRFVAKTENVSKPVKEVYLKQIHAPILNDVKVAEKAVIKSVMRCHNKMKPLQPVIQNMVDHGVPPPGPKYPWANNFLKAYKASSISNNLAKLGNAHFSSSHSSSTSCKRTDPTNKKNCWENFITQNMIVEKELQQQGLTMQQLYLGDPARTNLIYYIDEALRKHNLNQGRILAQYRRNLQPLIDTEAIMDLVMSELPDNSLQRIDNSSPSKRMIGQLPDRTVTETLLDDTLNQGLAADTSLKSEYFTRTLIAIYFYRISYALVKGALDPTVGVIVPTDKTMGFCADSETEDYVDASKTVTNAQADSADDYDQYEINEFESPVSKSYFCAARSASLKNDSTTINKGMDYLDEHGIQLIRSKKHHYQVRTIRQKMCQAGFNVFYVNAKSGSIHKRFKNVIRLMVYNTPGIFPGLKVIRSDLDRKRKREPQVWFRFELSNNPLSAEFDYDNYFITINGDLGRIQAYSKMLVALKMHKRLNNFNDSISYKVNLDLGIMEIVLANFGVALMRDKSTTKLMVKALNGIRTEINNDGEVQVEFEESMKDAVDQIDPLMYSSIWLQSMAEKFEVVKMKEKSKSTGDKSKKSSHGR</sequence>
<accession>A0AA39KTI5</accession>